<dbReference type="EMBL" id="CAJVPV010004801">
    <property type="protein sequence ID" value="CAG8579417.1"/>
    <property type="molecule type" value="Genomic_DNA"/>
</dbReference>
<accession>A0A9N9BTP4</accession>
<keyword evidence="3" id="KW-1185">Reference proteome</keyword>
<dbReference type="AlphaFoldDB" id="A0A9N9BTP4"/>
<evidence type="ECO:0000313" key="2">
    <source>
        <dbReference type="EMBL" id="CAG8579417.1"/>
    </source>
</evidence>
<feature type="domain" description="Helitron helicase-like" evidence="1">
    <location>
        <begin position="128"/>
        <end position="217"/>
    </location>
</feature>
<feature type="non-terminal residue" evidence="2">
    <location>
        <position position="247"/>
    </location>
</feature>
<comment type="caution">
    <text evidence="2">The sequence shown here is derived from an EMBL/GenBank/DDBJ whole genome shotgun (WGS) entry which is preliminary data.</text>
</comment>
<name>A0A9N9BTP4_9GLOM</name>
<evidence type="ECO:0000313" key="3">
    <source>
        <dbReference type="Proteomes" id="UP000789342"/>
    </source>
</evidence>
<dbReference type="Pfam" id="PF14214">
    <property type="entry name" value="Helitron_like_N"/>
    <property type="match status" value="1"/>
</dbReference>
<sequence length="247" mass="28775">MPDLDPITLEQLQAMPNEVNSYVHVFQQAAHILQENFTSDLNLVIIKARSEQQYTVPVASEIAILIVGDGQEFELSNRDIMLRIQGDEPGWYSNIPICNTAQVNSNDIENENFQDEDTKLRRITMIQYYSYRLQIRQLESFVLHRSGRLFQQYIVDAYVCIKQNRLNYLKYNQKQIRAELYSGLQNALFVHDELPQNGSRIGYRIVLLSSFIGEEKSYYSADTLDQNSEMYDSTQENLYSIEFLNSL</sequence>
<dbReference type="InterPro" id="IPR025476">
    <property type="entry name" value="Helitron_helicase-like"/>
</dbReference>
<dbReference type="PANTHER" id="PTHR45786:SF74">
    <property type="entry name" value="ATP-DEPENDENT DNA HELICASE"/>
    <property type="match status" value="1"/>
</dbReference>
<dbReference type="OrthoDB" id="1748060at2759"/>
<reference evidence="2" key="1">
    <citation type="submission" date="2021-06" db="EMBL/GenBank/DDBJ databases">
        <authorList>
            <person name="Kallberg Y."/>
            <person name="Tangrot J."/>
            <person name="Rosling A."/>
        </authorList>
    </citation>
    <scope>NUCLEOTIDE SEQUENCE</scope>
    <source>
        <strain evidence="2">CL551</strain>
    </source>
</reference>
<dbReference type="PANTHER" id="PTHR45786">
    <property type="entry name" value="DNA BINDING PROTEIN-LIKE"/>
    <property type="match status" value="1"/>
</dbReference>
<organism evidence="2 3">
    <name type="scientific">Acaulospora morrowiae</name>
    <dbReference type="NCBI Taxonomy" id="94023"/>
    <lineage>
        <taxon>Eukaryota</taxon>
        <taxon>Fungi</taxon>
        <taxon>Fungi incertae sedis</taxon>
        <taxon>Mucoromycota</taxon>
        <taxon>Glomeromycotina</taxon>
        <taxon>Glomeromycetes</taxon>
        <taxon>Diversisporales</taxon>
        <taxon>Acaulosporaceae</taxon>
        <taxon>Acaulospora</taxon>
    </lineage>
</organism>
<gene>
    <name evidence="2" type="ORF">AMORRO_LOCUS6839</name>
</gene>
<proteinExistence type="predicted"/>
<protein>
    <submittedName>
        <fullName evidence="2">11975_t:CDS:1</fullName>
    </submittedName>
</protein>
<evidence type="ECO:0000259" key="1">
    <source>
        <dbReference type="Pfam" id="PF14214"/>
    </source>
</evidence>
<dbReference type="Proteomes" id="UP000789342">
    <property type="component" value="Unassembled WGS sequence"/>
</dbReference>